<feature type="repeat" description="TPR" evidence="6">
    <location>
        <begin position="322"/>
        <end position="352"/>
    </location>
</feature>
<dbReference type="AlphaFoldDB" id="A0A8X8WE27"/>
<dbReference type="Pfam" id="PF00160">
    <property type="entry name" value="Pro_isomerase"/>
    <property type="match status" value="1"/>
</dbReference>
<evidence type="ECO:0000259" key="7">
    <source>
        <dbReference type="PROSITE" id="PS50072"/>
    </source>
</evidence>
<keyword evidence="6" id="KW-0802">TPR repeat</keyword>
<dbReference type="InterPro" id="IPR002130">
    <property type="entry name" value="Cyclophilin-type_PPIase_dom"/>
</dbReference>
<evidence type="ECO:0000256" key="2">
    <source>
        <dbReference type="ARBA" id="ARBA00007365"/>
    </source>
</evidence>
<dbReference type="InterPro" id="IPR029000">
    <property type="entry name" value="Cyclophilin-like_dom_sf"/>
</dbReference>
<feature type="domain" description="PPIase cyclophilin-type" evidence="7">
    <location>
        <begin position="7"/>
        <end position="172"/>
    </location>
</feature>
<evidence type="ECO:0000256" key="3">
    <source>
        <dbReference type="ARBA" id="ARBA00013194"/>
    </source>
</evidence>
<evidence type="ECO:0000256" key="6">
    <source>
        <dbReference type="PROSITE-ProRule" id="PRU00339"/>
    </source>
</evidence>
<dbReference type="SUPFAM" id="SSF50891">
    <property type="entry name" value="Cyclophilin-like"/>
    <property type="match status" value="1"/>
</dbReference>
<dbReference type="GO" id="GO:0005737">
    <property type="term" value="C:cytoplasm"/>
    <property type="evidence" value="ECO:0007669"/>
    <property type="project" value="TreeGrafter"/>
</dbReference>
<comment type="similarity">
    <text evidence="2">Belongs to the cyclophilin-type PPIase family.</text>
</comment>
<dbReference type="PANTHER" id="PTHR11071">
    <property type="entry name" value="PEPTIDYL-PROLYL CIS-TRANS ISOMERASE"/>
    <property type="match status" value="1"/>
</dbReference>
<dbReference type="GO" id="GO:0003755">
    <property type="term" value="F:peptidyl-prolyl cis-trans isomerase activity"/>
    <property type="evidence" value="ECO:0007669"/>
    <property type="project" value="UniProtKB-KW"/>
</dbReference>
<evidence type="ECO:0000313" key="9">
    <source>
        <dbReference type="Proteomes" id="UP000298416"/>
    </source>
</evidence>
<dbReference type="SUPFAM" id="SSF48452">
    <property type="entry name" value="TPR-like"/>
    <property type="match status" value="1"/>
</dbReference>
<comment type="catalytic activity">
    <reaction evidence="1">
        <text>[protein]-peptidylproline (omega=180) = [protein]-peptidylproline (omega=0)</text>
        <dbReference type="Rhea" id="RHEA:16237"/>
        <dbReference type="Rhea" id="RHEA-COMP:10747"/>
        <dbReference type="Rhea" id="RHEA-COMP:10748"/>
        <dbReference type="ChEBI" id="CHEBI:83833"/>
        <dbReference type="ChEBI" id="CHEBI:83834"/>
        <dbReference type="EC" id="5.2.1.8"/>
    </reaction>
</comment>
<sequence length="411" mass="45382">MVNPRCFLDISIGGELEGRMVVELYKDVVPKTAENFRALCTGERGLASVTGVPLHYKGSRFSRIIRGFMVQGGAISDENGSVGESIYGATFDDENFELKHTRKGMLSMANNGPNTNGSQFSILTTQAPHLDGKCVVFGKLIKGFGVLRAVEYQAVVDDYCSTADVVIIDCGEIPEGEDDGTIDFFKDGDLYPDSPMDLDAKPDSYSWVLSAIESIKVIGNEHYKKKNYKMAIRKYRKAIKYQDLCWEMPDLDQEQSELLRKIKSQILTNSSMCKMKLGDLDGALLDAEYAIRETKDYAKAFYRQGQRSVSGVQPFGQGCSDGEAGFKVYMALNNIDAAVESYQKALELEPTDGCIKKELAIAKKKVIGDLKNEFNSLAPECQVSPADSSSVDAASPAVFFLTQLDQFIRHL</sequence>
<dbReference type="Gene3D" id="1.25.40.10">
    <property type="entry name" value="Tetratricopeptide repeat domain"/>
    <property type="match status" value="1"/>
</dbReference>
<organism evidence="8">
    <name type="scientific">Salvia splendens</name>
    <name type="common">Scarlet sage</name>
    <dbReference type="NCBI Taxonomy" id="180675"/>
    <lineage>
        <taxon>Eukaryota</taxon>
        <taxon>Viridiplantae</taxon>
        <taxon>Streptophyta</taxon>
        <taxon>Embryophyta</taxon>
        <taxon>Tracheophyta</taxon>
        <taxon>Spermatophyta</taxon>
        <taxon>Magnoliopsida</taxon>
        <taxon>eudicotyledons</taxon>
        <taxon>Gunneridae</taxon>
        <taxon>Pentapetalae</taxon>
        <taxon>asterids</taxon>
        <taxon>lamiids</taxon>
        <taxon>Lamiales</taxon>
        <taxon>Lamiaceae</taxon>
        <taxon>Nepetoideae</taxon>
        <taxon>Mentheae</taxon>
        <taxon>Salviinae</taxon>
        <taxon>Salvia</taxon>
        <taxon>Salvia subgen. Calosphace</taxon>
        <taxon>core Calosphace</taxon>
    </lineage>
</organism>
<dbReference type="PRINTS" id="PR00153">
    <property type="entry name" value="CSAPPISMRASE"/>
</dbReference>
<evidence type="ECO:0000313" key="8">
    <source>
        <dbReference type="EMBL" id="KAG6392915.1"/>
    </source>
</evidence>
<dbReference type="PROSITE" id="PS50005">
    <property type="entry name" value="TPR"/>
    <property type="match status" value="1"/>
</dbReference>
<dbReference type="EMBL" id="PNBA02000018">
    <property type="protein sequence ID" value="KAG6392915.1"/>
    <property type="molecule type" value="Genomic_DNA"/>
</dbReference>
<dbReference type="GO" id="GO:0016018">
    <property type="term" value="F:cyclosporin A binding"/>
    <property type="evidence" value="ECO:0007669"/>
    <property type="project" value="TreeGrafter"/>
</dbReference>
<dbReference type="InterPro" id="IPR019734">
    <property type="entry name" value="TPR_rpt"/>
</dbReference>
<dbReference type="FunFam" id="2.40.100.10:FF:000025">
    <property type="entry name" value="Peptidyl-prolyl cis-trans isomerase CYP19-2"/>
    <property type="match status" value="1"/>
</dbReference>
<keyword evidence="9" id="KW-1185">Reference proteome</keyword>
<name>A0A8X8WE27_SALSN</name>
<dbReference type="GO" id="GO:0006457">
    <property type="term" value="P:protein folding"/>
    <property type="evidence" value="ECO:0007669"/>
    <property type="project" value="TreeGrafter"/>
</dbReference>
<dbReference type="Pfam" id="PF13181">
    <property type="entry name" value="TPR_8"/>
    <property type="match status" value="1"/>
</dbReference>
<keyword evidence="4" id="KW-0697">Rotamase</keyword>
<comment type="caution">
    <text evidence="8">The sequence shown here is derived from an EMBL/GenBank/DDBJ whole genome shotgun (WGS) entry which is preliminary data.</text>
</comment>
<reference evidence="8" key="2">
    <citation type="submission" date="2020-08" db="EMBL/GenBank/DDBJ databases">
        <title>Plant Genome Project.</title>
        <authorList>
            <person name="Zhang R.-G."/>
        </authorList>
    </citation>
    <scope>NUCLEOTIDE SEQUENCE</scope>
    <source>
        <strain evidence="8">Huo1</strain>
        <tissue evidence="8">Leaf</tissue>
    </source>
</reference>
<dbReference type="SMART" id="SM00028">
    <property type="entry name" value="TPR"/>
    <property type="match status" value="3"/>
</dbReference>
<reference evidence="8" key="1">
    <citation type="submission" date="2018-01" db="EMBL/GenBank/DDBJ databases">
        <authorList>
            <person name="Mao J.F."/>
        </authorList>
    </citation>
    <scope>NUCLEOTIDE SEQUENCE</scope>
    <source>
        <strain evidence="8">Huo1</strain>
        <tissue evidence="8">Leaf</tissue>
    </source>
</reference>
<dbReference type="Proteomes" id="UP000298416">
    <property type="component" value="Unassembled WGS sequence"/>
</dbReference>
<accession>A0A8X8WE27</accession>
<proteinExistence type="inferred from homology"/>
<evidence type="ECO:0000256" key="1">
    <source>
        <dbReference type="ARBA" id="ARBA00000971"/>
    </source>
</evidence>
<evidence type="ECO:0000256" key="5">
    <source>
        <dbReference type="ARBA" id="ARBA00023235"/>
    </source>
</evidence>
<evidence type="ECO:0000256" key="4">
    <source>
        <dbReference type="ARBA" id="ARBA00023110"/>
    </source>
</evidence>
<dbReference type="EC" id="5.2.1.8" evidence="3"/>
<keyword evidence="5" id="KW-0413">Isomerase</keyword>
<protein>
    <recommendedName>
        <fullName evidence="3">peptidylprolyl isomerase</fullName>
        <ecNumber evidence="3">5.2.1.8</ecNumber>
    </recommendedName>
</protein>
<dbReference type="PROSITE" id="PS50072">
    <property type="entry name" value="CSA_PPIASE_2"/>
    <property type="match status" value="1"/>
</dbReference>
<dbReference type="InterPro" id="IPR011990">
    <property type="entry name" value="TPR-like_helical_dom_sf"/>
</dbReference>
<dbReference type="PANTHER" id="PTHR11071:SF541">
    <property type="entry name" value="PEPTIDYL-PROLYL CIS-TRANS ISOMERASE D"/>
    <property type="match status" value="1"/>
</dbReference>
<dbReference type="Gene3D" id="2.40.100.10">
    <property type="entry name" value="Cyclophilin-like"/>
    <property type="match status" value="1"/>
</dbReference>
<gene>
    <name evidence="8" type="ORF">SASPL_147143</name>
</gene>